<dbReference type="GO" id="GO:0005856">
    <property type="term" value="C:cytoskeleton"/>
    <property type="evidence" value="ECO:0007669"/>
    <property type="project" value="TreeGrafter"/>
</dbReference>
<feature type="coiled-coil region" evidence="2">
    <location>
        <begin position="110"/>
        <end position="250"/>
    </location>
</feature>
<sequence>MDSEKLEQLKMTKAEIEKKVTTILRLLKNEGQGKRKKAKKETELLGLVENFYKDYQSLYELYDNLIISQPRTRVIHGRKKHKECSSNSSSDSEYYSSEEIHTNKGEKIVFEALNLEVLEMKNKLASLSEENDNLRSECEANLTKLQKIEVELDEKDRGISEQIKSNEELRLELDNKEGENSLLMRKIKENEESFELKIEEMRAQIDCLSSQKGELEEILVCEREKGVAQVKELVKQINFMKNEVESIRGEVLDKMVKIESLNEELLARKVLVEKKMVEDQKGQDDQVNESEQEKKQLDYLKSKKEELEFQQEVKEHSKSNNKSMKGLALNNKENKQNPQIVAKKMEDLAEKFRDGFENKFRLLSRRILITEQLNTENKESYMKMKEKYEKENKALEEKIAAYENGQRNSNINIKEKEIITTLVECAMSNLESIVRNFEDKNENFLVHISKVSSEVKFASGEMRRLKHNVDSLVKKLDGKEEEEVLLRDKVWNLEAKVSKEGGEKLNLMQEIDQLEKKVGKYEKKIREKEERLLCLGDEKREAIRQLCMLVEYHQTRFDHLKQLLSISSLNCMKTTTSDGFRKSFKVAHCA</sequence>
<dbReference type="Proteomes" id="UP000525078">
    <property type="component" value="Unassembled WGS sequence"/>
</dbReference>
<reference evidence="5 6" key="1">
    <citation type="journal article" date="2020" name="bioRxiv">
        <title>Sequence and annotation of 42 cannabis genomes reveals extensive copy number variation in cannabinoid synthesis and pathogen resistance genes.</title>
        <authorList>
            <person name="Mckernan K.J."/>
            <person name="Helbert Y."/>
            <person name="Kane L.T."/>
            <person name="Ebling H."/>
            <person name="Zhang L."/>
            <person name="Liu B."/>
            <person name="Eaton Z."/>
            <person name="Mclaughlin S."/>
            <person name="Kingan S."/>
            <person name="Baybayan P."/>
            <person name="Concepcion G."/>
            <person name="Jordan M."/>
            <person name="Riva A."/>
            <person name="Barbazuk W."/>
            <person name="Harkins T."/>
        </authorList>
    </citation>
    <scope>NUCLEOTIDE SEQUENCE [LARGE SCALE GENOMIC DNA]</scope>
    <source>
        <strain evidence="6">cv. Jamaican Lion 4</strain>
        <tissue evidence="5">Leaf</tissue>
    </source>
</reference>
<dbReference type="GO" id="GO:0003779">
    <property type="term" value="F:actin binding"/>
    <property type="evidence" value="ECO:0007669"/>
    <property type="project" value="InterPro"/>
</dbReference>
<accession>A0A7J6E415</accession>
<feature type="region of interest" description="Disordered" evidence="3">
    <location>
        <begin position="78"/>
        <end position="98"/>
    </location>
</feature>
<proteinExistence type="predicted"/>
<dbReference type="PANTHER" id="PTHR47357">
    <property type="entry name" value="COP1-INTERACTIVE PROTEIN 1"/>
    <property type="match status" value="1"/>
</dbReference>
<evidence type="ECO:0000313" key="5">
    <source>
        <dbReference type="EMBL" id="KAF4353163.1"/>
    </source>
</evidence>
<evidence type="ECO:0000256" key="1">
    <source>
        <dbReference type="ARBA" id="ARBA00023054"/>
    </source>
</evidence>
<dbReference type="GO" id="GO:0005200">
    <property type="term" value="F:structural constituent of cytoskeleton"/>
    <property type="evidence" value="ECO:0007669"/>
    <property type="project" value="TreeGrafter"/>
</dbReference>
<name>A0A7J6E415_CANSA</name>
<feature type="compositionally biased region" description="Low complexity" evidence="3">
    <location>
        <begin position="85"/>
        <end position="97"/>
    </location>
</feature>
<dbReference type="EMBL" id="JAATIP010000299">
    <property type="protein sequence ID" value="KAF4353163.1"/>
    <property type="molecule type" value="Genomic_DNA"/>
</dbReference>
<evidence type="ECO:0000256" key="3">
    <source>
        <dbReference type="SAM" id="MobiDB-lite"/>
    </source>
</evidence>
<organism evidence="5 6">
    <name type="scientific">Cannabis sativa</name>
    <name type="common">Hemp</name>
    <name type="synonym">Marijuana</name>
    <dbReference type="NCBI Taxonomy" id="3483"/>
    <lineage>
        <taxon>Eukaryota</taxon>
        <taxon>Viridiplantae</taxon>
        <taxon>Streptophyta</taxon>
        <taxon>Embryophyta</taxon>
        <taxon>Tracheophyta</taxon>
        <taxon>Spermatophyta</taxon>
        <taxon>Magnoliopsida</taxon>
        <taxon>eudicotyledons</taxon>
        <taxon>Gunneridae</taxon>
        <taxon>Pentapetalae</taxon>
        <taxon>rosids</taxon>
        <taxon>fabids</taxon>
        <taxon>Rosales</taxon>
        <taxon>Cannabaceae</taxon>
        <taxon>Cannabis</taxon>
    </lineage>
</organism>
<evidence type="ECO:0000256" key="2">
    <source>
        <dbReference type="SAM" id="Coils"/>
    </source>
</evidence>
<feature type="coiled-coil region" evidence="2">
    <location>
        <begin position="378"/>
        <end position="405"/>
    </location>
</feature>
<gene>
    <name evidence="5" type="ORF">F8388_014631</name>
</gene>
<dbReference type="PANTHER" id="PTHR47357:SF4">
    <property type="entry name" value="MYOSIN HEAVY CHAIN-LIKE PROTEIN"/>
    <property type="match status" value="1"/>
</dbReference>
<feature type="domain" description="NAB" evidence="4">
    <location>
        <begin position="1"/>
        <end position="69"/>
    </location>
</feature>
<dbReference type="Pfam" id="PF07765">
    <property type="entry name" value="KIP1"/>
    <property type="match status" value="1"/>
</dbReference>
<feature type="coiled-coil region" evidence="2">
    <location>
        <begin position="462"/>
        <end position="545"/>
    </location>
</feature>
<protein>
    <recommendedName>
        <fullName evidence="4">NAB domain-containing protein</fullName>
    </recommendedName>
</protein>
<dbReference type="AlphaFoldDB" id="A0A7J6E415"/>
<keyword evidence="1 2" id="KW-0175">Coiled coil</keyword>
<evidence type="ECO:0000313" key="6">
    <source>
        <dbReference type="Proteomes" id="UP000525078"/>
    </source>
</evidence>
<dbReference type="PROSITE" id="PS51774">
    <property type="entry name" value="NAB"/>
    <property type="match status" value="1"/>
</dbReference>
<dbReference type="InterPro" id="IPR011684">
    <property type="entry name" value="NAB"/>
</dbReference>
<comment type="caution">
    <text evidence="5">The sequence shown here is derived from an EMBL/GenBank/DDBJ whole genome shotgun (WGS) entry which is preliminary data.</text>
</comment>
<evidence type="ECO:0000259" key="4">
    <source>
        <dbReference type="PROSITE" id="PS51774"/>
    </source>
</evidence>